<name>A0A4Q0T1V4_9BACT</name>
<evidence type="ECO:0000256" key="1">
    <source>
        <dbReference type="ARBA" id="ARBA00004429"/>
    </source>
</evidence>
<dbReference type="Gene3D" id="3.30.2090.10">
    <property type="entry name" value="Multidrug efflux transporter AcrB TolC docking domain, DN and DC subdomains"/>
    <property type="match status" value="2"/>
</dbReference>
<dbReference type="InterPro" id="IPR027463">
    <property type="entry name" value="AcrB_DN_DC_subdom"/>
</dbReference>
<evidence type="ECO:0000313" key="10">
    <source>
        <dbReference type="EMBL" id="RXH57157.1"/>
    </source>
</evidence>
<feature type="transmembrane region" description="Helical" evidence="9">
    <location>
        <begin position="545"/>
        <end position="564"/>
    </location>
</feature>
<dbReference type="EMBL" id="RDSM01000001">
    <property type="protein sequence ID" value="RXH57157.1"/>
    <property type="molecule type" value="Genomic_DNA"/>
</dbReference>
<dbReference type="Proteomes" id="UP000289437">
    <property type="component" value="Unassembled WGS sequence"/>
</dbReference>
<dbReference type="SUPFAM" id="SSF82693">
    <property type="entry name" value="Multidrug efflux transporter AcrB pore domain, PN1, PN2, PC1 and PC2 subdomains"/>
    <property type="match status" value="3"/>
</dbReference>
<dbReference type="PANTHER" id="PTHR32063">
    <property type="match status" value="1"/>
</dbReference>
<keyword evidence="5" id="KW-0997">Cell inner membrane</keyword>
<dbReference type="GO" id="GO:0042910">
    <property type="term" value="F:xenobiotic transmembrane transporter activity"/>
    <property type="evidence" value="ECO:0007669"/>
    <property type="project" value="TreeGrafter"/>
</dbReference>
<feature type="transmembrane region" description="Helical" evidence="9">
    <location>
        <begin position="342"/>
        <end position="362"/>
    </location>
</feature>
<comment type="subcellular location">
    <subcellularLocation>
        <location evidence="1">Cell inner membrane</location>
        <topology evidence="1">Multi-pass membrane protein</topology>
    </subcellularLocation>
</comment>
<keyword evidence="4" id="KW-1003">Cell membrane</keyword>
<keyword evidence="11" id="KW-1185">Reference proteome</keyword>
<comment type="similarity">
    <text evidence="2">Belongs to the resistance-nodulation-cell division (RND) (TC 2.A.6) family.</text>
</comment>
<dbReference type="FunFam" id="1.20.1640.10:FF:000001">
    <property type="entry name" value="Efflux pump membrane transporter"/>
    <property type="match status" value="1"/>
</dbReference>
<evidence type="ECO:0000256" key="6">
    <source>
        <dbReference type="ARBA" id="ARBA00022692"/>
    </source>
</evidence>
<dbReference type="NCBIfam" id="NF000282">
    <property type="entry name" value="RND_permease_1"/>
    <property type="match status" value="1"/>
</dbReference>
<dbReference type="FunFam" id="3.30.2090.10:FF:000001">
    <property type="entry name" value="Efflux pump membrane transporter"/>
    <property type="match status" value="1"/>
</dbReference>
<dbReference type="RefSeq" id="WP_128911371.1">
    <property type="nucleotide sequence ID" value="NZ_RDSM01000001.1"/>
</dbReference>
<feature type="transmembrane region" description="Helical" evidence="9">
    <location>
        <begin position="440"/>
        <end position="460"/>
    </location>
</feature>
<evidence type="ECO:0000313" key="11">
    <source>
        <dbReference type="Proteomes" id="UP000289437"/>
    </source>
</evidence>
<evidence type="ECO:0000256" key="2">
    <source>
        <dbReference type="ARBA" id="ARBA00010942"/>
    </source>
</evidence>
<dbReference type="GO" id="GO:0015562">
    <property type="term" value="F:efflux transmembrane transporter activity"/>
    <property type="evidence" value="ECO:0007669"/>
    <property type="project" value="InterPro"/>
</dbReference>
<dbReference type="AlphaFoldDB" id="A0A4Q0T1V4"/>
<gene>
    <name evidence="10" type="ORF">GRAN_0467</name>
</gene>
<feature type="transmembrane region" description="Helical" evidence="9">
    <location>
        <begin position="931"/>
        <end position="954"/>
    </location>
</feature>
<dbReference type="Gene3D" id="3.30.70.1320">
    <property type="entry name" value="Multidrug efflux transporter AcrB pore domain like"/>
    <property type="match status" value="1"/>
</dbReference>
<reference evidence="10 11" key="1">
    <citation type="submission" date="2018-11" db="EMBL/GenBank/DDBJ databases">
        <authorList>
            <person name="Mardanov A.V."/>
            <person name="Ravin N.V."/>
            <person name="Dedysh S.N."/>
        </authorList>
    </citation>
    <scope>NUCLEOTIDE SEQUENCE [LARGE SCALE GENOMIC DNA]</scope>
    <source>
        <strain evidence="10 11">AF10</strain>
    </source>
</reference>
<reference evidence="11" key="2">
    <citation type="submission" date="2019-02" db="EMBL/GenBank/DDBJ databases">
        <title>Granulicella sibirica sp. nov., a psychrotolerant acidobacterium isolated from an organic soil layer in forested tundra, West Siberia.</title>
        <authorList>
            <person name="Oshkin I.Y."/>
            <person name="Kulichevskaya I.S."/>
            <person name="Rijpstra W.I.C."/>
            <person name="Sinninghe Damste J.S."/>
            <person name="Rakitin A.L."/>
            <person name="Ravin N.V."/>
            <person name="Dedysh S.N."/>
        </authorList>
    </citation>
    <scope>NUCLEOTIDE SEQUENCE [LARGE SCALE GENOMIC DNA]</scope>
    <source>
        <strain evidence="11">AF10</strain>
    </source>
</reference>
<evidence type="ECO:0000256" key="5">
    <source>
        <dbReference type="ARBA" id="ARBA00022519"/>
    </source>
</evidence>
<feature type="transmembrane region" description="Helical" evidence="9">
    <location>
        <begin position="879"/>
        <end position="898"/>
    </location>
</feature>
<dbReference type="FunFam" id="3.30.70.1430:FF:000001">
    <property type="entry name" value="Efflux pump membrane transporter"/>
    <property type="match status" value="1"/>
</dbReference>
<dbReference type="Gene3D" id="3.30.70.1440">
    <property type="entry name" value="Multidrug efflux transporter AcrB pore domain"/>
    <property type="match status" value="1"/>
</dbReference>
<dbReference type="InterPro" id="IPR004764">
    <property type="entry name" value="MdtF-like"/>
</dbReference>
<accession>A0A4Q0T1V4</accession>
<feature type="transmembrane region" description="Helical" evidence="9">
    <location>
        <begin position="905"/>
        <end position="925"/>
    </location>
</feature>
<evidence type="ECO:0000256" key="3">
    <source>
        <dbReference type="ARBA" id="ARBA00022448"/>
    </source>
</evidence>
<sequence>MNISKFFIERPIFAIVLSIIIFCLGLIAIPILPSGQYPEVVPPSVVVRTNYPGANPKAIAETVAEPLEEAINGVEGIMYMKSVAGSDGSIQVVVTFRPGVDPDTAAVRVQNRVSQALSRLPDEVRQYGVTTQKQSPTPLMYIGLYSKHGQHDALYLRNYGVLHVKDELSRLTGIGDVQLTGSGDYSMRVWLDPNRLASRNITSTDVVNAIREQNVQVSAGQLGAEPSPNKPDFLTSINVRGRLTTPQEFSNIVLKSGANGQVVHLSDVARVELGASDYTLHTYIDTQDTAIVGIFLTPGANALGVAKEVHARLEELSKAFPDDVAYKAVWDPTEFIRDSIDAVQHTLIEAVVLVVIVVIIFLQTWRASVIPLIAVPVSIVGTFAWLYVLGYSINTLTLFGMVLAIGIVVDDAIVVVENVERFIEHGLSPRAAAHAAMKEVSGPIVAIALVLCAVFVPMAFLTGITGQFYKQFAVTIAISTIISAINSLTLSPALAAKLLHAPGAKKDWLARGIDGALGWFFRPFNRLFKRSSEAYQGAVGQSFRFRGGVFLLYFVLIGSIYVLFNHVPGGFIPTQDELYLFGGAKLPEGASLARTDDVVRQMVRTAHEIDGVKMLPALSGYNALQLANTPNLATSYIILDGFKERHKTAEQILAELNQKFSHIHGAIAYALMPPPIQGLGNGSGYSLYIEDRAGLGYGALQNGLAAFQATVAQTPGMTYPVSSYQSNIPQLEVEVDREKAKAQGISLTDLFDALQTYLGSVYVNDFNSFGRVYRVMVQADAQYRQHPEDITNLRVRNSAGEMVPIGSIATITQTFGPDPVMRYNGYPAADLIGDADPRVLSSGQVIEKLNEIAKKTLPPGMVLEYTDLTYQQATQNHSAAIVFPLAILLVFLVLASLYESWSLPLAVILIVPVCIFAALFGVWLTGGDNNIFVQAGLVVLMGLACKNAILIVEFARELEMHGKSTVDAALEACHLRLRPIIMTSIAFIAGSVPLLFSHGAGSEVRKVTGITVFSGMLGVTLFGLFLTPVFYVVLRKLSGATLHGHNTESFEEEMEISHAEI</sequence>
<evidence type="ECO:0000256" key="8">
    <source>
        <dbReference type="ARBA" id="ARBA00023136"/>
    </source>
</evidence>
<dbReference type="SUPFAM" id="SSF82714">
    <property type="entry name" value="Multidrug efflux transporter AcrB TolC docking domain, DN and DC subdomains"/>
    <property type="match status" value="2"/>
</dbReference>
<evidence type="ECO:0000256" key="7">
    <source>
        <dbReference type="ARBA" id="ARBA00022989"/>
    </source>
</evidence>
<feature type="transmembrane region" description="Helical" evidence="9">
    <location>
        <begin position="12"/>
        <end position="32"/>
    </location>
</feature>
<keyword evidence="3" id="KW-0813">Transport</keyword>
<dbReference type="PRINTS" id="PR00702">
    <property type="entry name" value="ACRIFLAVINRP"/>
</dbReference>
<feature type="transmembrane region" description="Helical" evidence="9">
    <location>
        <begin position="1008"/>
        <end position="1034"/>
    </location>
</feature>
<evidence type="ECO:0000256" key="4">
    <source>
        <dbReference type="ARBA" id="ARBA00022475"/>
    </source>
</evidence>
<protein>
    <submittedName>
        <fullName evidence="10">RND efflux system, inner membrane transporter CmeB</fullName>
    </submittedName>
</protein>
<dbReference type="GO" id="GO:0005886">
    <property type="term" value="C:plasma membrane"/>
    <property type="evidence" value="ECO:0007669"/>
    <property type="project" value="UniProtKB-SubCell"/>
</dbReference>
<organism evidence="10 11">
    <name type="scientific">Granulicella sibirica</name>
    <dbReference type="NCBI Taxonomy" id="2479048"/>
    <lineage>
        <taxon>Bacteria</taxon>
        <taxon>Pseudomonadati</taxon>
        <taxon>Acidobacteriota</taxon>
        <taxon>Terriglobia</taxon>
        <taxon>Terriglobales</taxon>
        <taxon>Acidobacteriaceae</taxon>
        <taxon>Granulicella</taxon>
    </lineage>
</organism>
<dbReference type="NCBIfam" id="TIGR00915">
    <property type="entry name" value="2A0602"/>
    <property type="match status" value="1"/>
</dbReference>
<feature type="transmembrane region" description="Helical" evidence="9">
    <location>
        <begin position="472"/>
        <end position="496"/>
    </location>
</feature>
<feature type="transmembrane region" description="Helical" evidence="9">
    <location>
        <begin position="975"/>
        <end position="996"/>
    </location>
</feature>
<dbReference type="Gene3D" id="3.30.70.1430">
    <property type="entry name" value="Multidrug efflux transporter AcrB pore domain"/>
    <property type="match status" value="2"/>
</dbReference>
<dbReference type="PANTHER" id="PTHR32063:SF11">
    <property type="entry name" value="CATION OR DRUG EFFLUX SYSTEM PROTEIN"/>
    <property type="match status" value="1"/>
</dbReference>
<comment type="caution">
    <text evidence="10">The sequence shown here is derived from an EMBL/GenBank/DDBJ whole genome shotgun (WGS) entry which is preliminary data.</text>
</comment>
<dbReference type="OrthoDB" id="8270at2"/>
<dbReference type="InterPro" id="IPR001036">
    <property type="entry name" value="Acrflvin-R"/>
</dbReference>
<dbReference type="SUPFAM" id="SSF82866">
    <property type="entry name" value="Multidrug efflux transporter AcrB transmembrane domain"/>
    <property type="match status" value="2"/>
</dbReference>
<evidence type="ECO:0000256" key="9">
    <source>
        <dbReference type="SAM" id="Phobius"/>
    </source>
</evidence>
<feature type="transmembrane region" description="Helical" evidence="9">
    <location>
        <begin position="396"/>
        <end position="419"/>
    </location>
</feature>
<feature type="transmembrane region" description="Helical" evidence="9">
    <location>
        <begin position="369"/>
        <end position="390"/>
    </location>
</feature>
<proteinExistence type="inferred from homology"/>
<keyword evidence="7 9" id="KW-1133">Transmembrane helix</keyword>
<dbReference type="Pfam" id="PF00873">
    <property type="entry name" value="ACR_tran"/>
    <property type="match status" value="1"/>
</dbReference>
<keyword evidence="8 9" id="KW-0472">Membrane</keyword>
<dbReference type="Gene3D" id="1.20.1640.10">
    <property type="entry name" value="Multidrug efflux transporter AcrB transmembrane domain"/>
    <property type="match status" value="2"/>
</dbReference>
<dbReference type="GO" id="GO:0009636">
    <property type="term" value="P:response to toxic substance"/>
    <property type="evidence" value="ECO:0007669"/>
    <property type="project" value="UniProtKB-ARBA"/>
</dbReference>
<keyword evidence="6 9" id="KW-0812">Transmembrane</keyword>